<feature type="region of interest" description="Disordered" evidence="1">
    <location>
        <begin position="14"/>
        <end position="35"/>
    </location>
</feature>
<reference evidence="2" key="1">
    <citation type="submission" date="2019-11" db="EMBL/GenBank/DDBJ databases">
        <authorList>
            <person name="Feng L."/>
        </authorList>
    </citation>
    <scope>NUCLEOTIDE SEQUENCE</scope>
    <source>
        <strain evidence="2">CbolteaeLFYP116</strain>
    </source>
</reference>
<evidence type="ECO:0000256" key="1">
    <source>
        <dbReference type="SAM" id="MobiDB-lite"/>
    </source>
</evidence>
<feature type="compositionally biased region" description="Gly residues" evidence="1">
    <location>
        <begin position="25"/>
        <end position="35"/>
    </location>
</feature>
<dbReference type="AlphaFoldDB" id="A0A6N2S6D6"/>
<organism evidence="2">
    <name type="scientific">Enterocloster bolteae</name>
    <dbReference type="NCBI Taxonomy" id="208479"/>
    <lineage>
        <taxon>Bacteria</taxon>
        <taxon>Bacillati</taxon>
        <taxon>Bacillota</taxon>
        <taxon>Clostridia</taxon>
        <taxon>Lachnospirales</taxon>
        <taxon>Lachnospiraceae</taxon>
        <taxon>Enterocloster</taxon>
    </lineage>
</organism>
<dbReference type="EMBL" id="CACRTF010000009">
    <property type="protein sequence ID" value="VYS87781.1"/>
    <property type="molecule type" value="Genomic_DNA"/>
</dbReference>
<accession>A0A6N2S6D6</accession>
<protein>
    <submittedName>
        <fullName evidence="2">Uncharacterized protein</fullName>
    </submittedName>
</protein>
<evidence type="ECO:0000313" key="2">
    <source>
        <dbReference type="EMBL" id="VYS87781.1"/>
    </source>
</evidence>
<sequence>MGGIGVEGNVMQGNSIREDGWRGNRMGGNGVVGKI</sequence>
<gene>
    <name evidence="2" type="ORF">CBLFYP116_00998</name>
</gene>
<name>A0A6N2S6D6_9FIRM</name>
<proteinExistence type="predicted"/>